<evidence type="ECO:0000259" key="4">
    <source>
        <dbReference type="Pfam" id="PF13472"/>
    </source>
</evidence>
<dbReference type="STRING" id="1499688.BN000_01894"/>
<feature type="domain" description="SGNH hydrolase-type esterase" evidence="4">
    <location>
        <begin position="36"/>
        <end position="238"/>
    </location>
</feature>
<accession>A0A0U1NVH7</accession>
<dbReference type="PANTHER" id="PTHR30383:SF5">
    <property type="entry name" value="SGNH HYDROLASE-TYPE ESTERASE DOMAIN-CONTAINING PROTEIN"/>
    <property type="match status" value="1"/>
</dbReference>
<keyword evidence="2" id="KW-0472">Membrane</keyword>
<keyword evidence="6" id="KW-1185">Reference proteome</keyword>
<dbReference type="Proteomes" id="UP000199087">
    <property type="component" value="Unassembled WGS sequence"/>
</dbReference>
<reference evidence="6" key="1">
    <citation type="submission" date="2015-05" db="EMBL/GenBank/DDBJ databases">
        <authorList>
            <person name="Urmite Genomes"/>
        </authorList>
    </citation>
    <scope>NUCLEOTIDE SEQUENCE [LARGE SCALE GENOMIC DNA]</scope>
    <source>
        <strain evidence="6">LF1</strain>
    </source>
</reference>
<evidence type="ECO:0000256" key="2">
    <source>
        <dbReference type="SAM" id="Phobius"/>
    </source>
</evidence>
<dbReference type="InterPro" id="IPR013830">
    <property type="entry name" value="SGNH_hydro"/>
</dbReference>
<evidence type="ECO:0000313" key="5">
    <source>
        <dbReference type="EMBL" id="CRK81975.1"/>
    </source>
</evidence>
<keyword evidence="2" id="KW-1133">Transmembrane helix</keyword>
<evidence type="ECO:0000256" key="3">
    <source>
        <dbReference type="SAM" id="SignalP"/>
    </source>
</evidence>
<dbReference type="InterPro" id="IPR036514">
    <property type="entry name" value="SGNH_hydro_sf"/>
</dbReference>
<evidence type="ECO:0000313" key="6">
    <source>
        <dbReference type="Proteomes" id="UP000199087"/>
    </source>
</evidence>
<feature type="transmembrane region" description="Helical" evidence="2">
    <location>
        <begin position="388"/>
        <end position="406"/>
    </location>
</feature>
<gene>
    <name evidence="5" type="ORF">BN000_01894</name>
</gene>
<dbReference type="PANTHER" id="PTHR30383">
    <property type="entry name" value="THIOESTERASE 1/PROTEASE 1/LYSOPHOSPHOLIPASE L1"/>
    <property type="match status" value="1"/>
</dbReference>
<dbReference type="GO" id="GO:0004622">
    <property type="term" value="F:phosphatidylcholine lysophospholipase activity"/>
    <property type="evidence" value="ECO:0007669"/>
    <property type="project" value="TreeGrafter"/>
</dbReference>
<dbReference type="SUPFAM" id="SSF52266">
    <property type="entry name" value="SGNH hydrolase"/>
    <property type="match status" value="1"/>
</dbReference>
<sequence precursor="true">MKFKRLSVLFAIILALSTFFSSFAFAETNTKKNLVALGDSITFGWNLAQDHTIPSTSAFPYLIDSDHYNVTKNISFPGWTSKQLLDAIQAPENQDAIKNADVFTLDIGSNDILQTPEIAQILKNPTVPPTQDQINAVTQAVEKTAYDLEQTLETIVNTINDINPDAPIILYNLYNPFGSDNPTFHALGEQIIPQINEGINSVAIKYDFLVADAYTAFNGHQSEYILPNDIHPNSTGHHVLASLANDILTEIEPLTIDLTPSTTDQTKDPVTIKVSTNSKKVAQMKWLPGEKTAEDFMDAGTPVMDNQFQVTENGKYTVYVMDTWEYGAVKTIEITNITKDNGNPTPNPGDNGNHNVTPTPITTTSTPTPTATTPSGSGHALPNTATSMFNYVAIGLVLVLAGLASMKLQQYRRRENE</sequence>
<dbReference type="RefSeq" id="WP_176699719.1">
    <property type="nucleotide sequence ID" value="NZ_CVRB01000002.1"/>
</dbReference>
<keyword evidence="2" id="KW-0812">Transmembrane</keyword>
<feature type="compositionally biased region" description="Low complexity" evidence="1">
    <location>
        <begin position="341"/>
        <end position="374"/>
    </location>
</feature>
<dbReference type="InterPro" id="IPR051532">
    <property type="entry name" value="Ester_Hydrolysis_Enzymes"/>
</dbReference>
<dbReference type="AlphaFoldDB" id="A0A0U1NVH7"/>
<feature type="signal peptide" evidence="3">
    <location>
        <begin position="1"/>
        <end position="26"/>
    </location>
</feature>
<dbReference type="Pfam" id="PF13472">
    <property type="entry name" value="Lipase_GDSL_2"/>
    <property type="match status" value="1"/>
</dbReference>
<proteinExistence type="predicted"/>
<feature type="chain" id="PRO_5006712336" evidence="3">
    <location>
        <begin position="27"/>
        <end position="417"/>
    </location>
</feature>
<organism evidence="5 6">
    <name type="scientific">Neobacillus massiliamazoniensis</name>
    <dbReference type="NCBI Taxonomy" id="1499688"/>
    <lineage>
        <taxon>Bacteria</taxon>
        <taxon>Bacillati</taxon>
        <taxon>Bacillota</taxon>
        <taxon>Bacilli</taxon>
        <taxon>Bacillales</taxon>
        <taxon>Bacillaceae</taxon>
        <taxon>Neobacillus</taxon>
    </lineage>
</organism>
<evidence type="ECO:0000256" key="1">
    <source>
        <dbReference type="SAM" id="MobiDB-lite"/>
    </source>
</evidence>
<name>A0A0U1NVH7_9BACI</name>
<dbReference type="Gene3D" id="3.40.50.1110">
    <property type="entry name" value="SGNH hydrolase"/>
    <property type="match status" value="1"/>
</dbReference>
<feature type="region of interest" description="Disordered" evidence="1">
    <location>
        <begin position="339"/>
        <end position="381"/>
    </location>
</feature>
<keyword evidence="3" id="KW-0732">Signal</keyword>
<dbReference type="EMBL" id="CVRB01000002">
    <property type="protein sequence ID" value="CRK81975.1"/>
    <property type="molecule type" value="Genomic_DNA"/>
</dbReference>
<protein>
    <submittedName>
        <fullName evidence="5">Lysophospholipase</fullName>
    </submittedName>
</protein>